<dbReference type="InterPro" id="IPR002109">
    <property type="entry name" value="Glutaredoxin"/>
</dbReference>
<dbReference type="InterPro" id="IPR036249">
    <property type="entry name" value="Thioredoxin-like_sf"/>
</dbReference>
<protein>
    <submittedName>
        <fullName evidence="4">DUF805 domain-containing protein</fullName>
    </submittedName>
</protein>
<reference evidence="4 5" key="1">
    <citation type="submission" date="2019-12" db="EMBL/GenBank/DDBJ databases">
        <title>Comparative genomics gives insights into the taxonomy of the Azoarcus-Aromatoleum group and reveals separate origins of nif in the plant-associated Azoarcus and non-plant-associated Aromatoleum sub-groups.</title>
        <authorList>
            <person name="Lafos M."/>
            <person name="Maluk M."/>
            <person name="Batista M."/>
            <person name="Junghare M."/>
            <person name="Carmona M."/>
            <person name="Faoro H."/>
            <person name="Cruz L.M."/>
            <person name="Battistoni F."/>
            <person name="De Souza E."/>
            <person name="Pedrosa F."/>
            <person name="Chen W.-M."/>
            <person name="Poole P.S."/>
            <person name="Dixon R.A."/>
            <person name="James E.K."/>
        </authorList>
    </citation>
    <scope>NUCLEOTIDE SEQUENCE [LARGE SCALE GENOMIC DNA]</scope>
    <source>
        <strain evidence="4 5">T</strain>
    </source>
</reference>
<evidence type="ECO:0000259" key="3">
    <source>
        <dbReference type="Pfam" id="PF00462"/>
    </source>
</evidence>
<evidence type="ECO:0000256" key="2">
    <source>
        <dbReference type="SAM" id="Phobius"/>
    </source>
</evidence>
<feature type="region of interest" description="Disordered" evidence="1">
    <location>
        <begin position="76"/>
        <end position="100"/>
    </location>
</feature>
<keyword evidence="5" id="KW-1185">Reference proteome</keyword>
<dbReference type="PROSITE" id="PS51354">
    <property type="entry name" value="GLUTAREDOXIN_2"/>
    <property type="match status" value="1"/>
</dbReference>
<dbReference type="PANTHER" id="PTHR34980">
    <property type="entry name" value="INNER MEMBRANE PROTEIN-RELATED-RELATED"/>
    <property type="match status" value="1"/>
</dbReference>
<keyword evidence="2" id="KW-0812">Transmembrane</keyword>
<evidence type="ECO:0000313" key="5">
    <source>
        <dbReference type="Proteomes" id="UP000634522"/>
    </source>
</evidence>
<feature type="transmembrane region" description="Helical" evidence="2">
    <location>
        <begin position="249"/>
        <end position="267"/>
    </location>
</feature>
<keyword evidence="2" id="KW-0472">Membrane</keyword>
<feature type="compositionally biased region" description="Low complexity" evidence="1">
    <location>
        <begin position="82"/>
        <end position="93"/>
    </location>
</feature>
<proteinExistence type="predicted"/>
<evidence type="ECO:0000256" key="1">
    <source>
        <dbReference type="SAM" id="MobiDB-lite"/>
    </source>
</evidence>
<dbReference type="Proteomes" id="UP000634522">
    <property type="component" value="Unassembled WGS sequence"/>
</dbReference>
<dbReference type="Pfam" id="PF00462">
    <property type="entry name" value="Glutaredoxin"/>
    <property type="match status" value="1"/>
</dbReference>
<feature type="transmembrane region" description="Helical" evidence="2">
    <location>
        <begin position="224"/>
        <end position="243"/>
    </location>
</feature>
<feature type="transmembrane region" description="Helical" evidence="2">
    <location>
        <begin position="320"/>
        <end position="338"/>
    </location>
</feature>
<dbReference type="Gene3D" id="3.40.30.10">
    <property type="entry name" value="Glutaredoxin"/>
    <property type="match status" value="1"/>
</dbReference>
<organism evidence="4 5">
    <name type="scientific">Aromatoleum toluolicum</name>
    <dbReference type="NCBI Taxonomy" id="90060"/>
    <lineage>
        <taxon>Bacteria</taxon>
        <taxon>Pseudomonadati</taxon>
        <taxon>Pseudomonadota</taxon>
        <taxon>Betaproteobacteria</taxon>
        <taxon>Rhodocyclales</taxon>
        <taxon>Rhodocyclaceae</taxon>
        <taxon>Aromatoleum</taxon>
    </lineage>
</organism>
<accession>A0ABX1NCX5</accession>
<feature type="domain" description="Glutaredoxin" evidence="3">
    <location>
        <begin position="382"/>
        <end position="445"/>
    </location>
</feature>
<dbReference type="SUPFAM" id="SSF52833">
    <property type="entry name" value="Thioredoxin-like"/>
    <property type="match status" value="1"/>
</dbReference>
<sequence>MTDHCRVMISGRTLSGAPLADVRDTVGLAFQLQDGQLDRMLCGKPVAVSRSATPDVAEKLVARLRALDLEAYVESPPAVSGTPVKPTTPVVAPEPRESKPLVAPVETPRAAAPQPNELFALARPTVAAPDVLPQVPALQGADAEVLCPKCGEAQPKRTLCRKCGLDMPRYAAAQEALEREAREQRAAEVAARTQSSARGRRPADEATAGVLGVGFSGRLGRLDYFTSSLVSTLLWLAFVLLAVKTGKAAFAGFGMFLSAIYGVRCIALRLHDTGRNGWLSLILFVPVLGGLMALALLFIGGDHDDNEYGPVPADGGGRRALVALAAVLALGTLSYRNIAGDPENAARFLAAMSAGEDGTAHADDTGGAGALSQASYASSNRVDIYVITGCTDCDDMREWLDGNGLRYTVYAVDKDQSAAERLHSIVAGNGDARIQLPVLEVNGKVLPGNPDVDAVHRQLRQE</sequence>
<dbReference type="Pfam" id="PF05656">
    <property type="entry name" value="DUF805"/>
    <property type="match status" value="1"/>
</dbReference>
<dbReference type="EMBL" id="WTVS01000010">
    <property type="protein sequence ID" value="NMF97055.1"/>
    <property type="molecule type" value="Genomic_DNA"/>
</dbReference>
<gene>
    <name evidence="4" type="ORF">GPA27_06610</name>
</gene>
<dbReference type="InterPro" id="IPR008523">
    <property type="entry name" value="DUF805"/>
</dbReference>
<keyword evidence="2" id="KW-1133">Transmembrane helix</keyword>
<evidence type="ECO:0000313" key="4">
    <source>
        <dbReference type="EMBL" id="NMF97055.1"/>
    </source>
</evidence>
<feature type="transmembrane region" description="Helical" evidence="2">
    <location>
        <begin position="279"/>
        <end position="300"/>
    </location>
</feature>
<comment type="caution">
    <text evidence="4">The sequence shown here is derived from an EMBL/GenBank/DDBJ whole genome shotgun (WGS) entry which is preliminary data.</text>
</comment>
<name>A0ABX1NCX5_9RHOO</name>